<dbReference type="Proteomes" id="UP000403266">
    <property type="component" value="Unassembled WGS sequence"/>
</dbReference>
<protein>
    <recommendedName>
        <fullName evidence="4">Homocitrate synthase</fullName>
        <ecNumber evidence="3">2.3.3.14</ecNumber>
    </recommendedName>
</protein>
<reference evidence="8 9" key="1">
    <citation type="journal article" date="2019" name="Syst. Appl. Microbiol.">
        <title>Microvirga tunisiensis sp. nov., a root nodule symbiotic bacterium isolated from Lupinus micranthus and L. luteus grown in Northern Tunisia.</title>
        <authorList>
            <person name="Msaddak A."/>
            <person name="Rejili M."/>
            <person name="Duran D."/>
            <person name="Mars M."/>
            <person name="Palacios J.M."/>
            <person name="Ruiz-Argueso T."/>
            <person name="Rey L."/>
            <person name="Imperial J."/>
        </authorList>
    </citation>
    <scope>NUCLEOTIDE SEQUENCE [LARGE SCALE GENOMIC DNA]</scope>
    <source>
        <strain evidence="8 9">Lmie10</strain>
    </source>
</reference>
<dbReference type="PANTHER" id="PTHR42880">
    <property type="entry name" value="HOMOCITRATE SYNTHASE"/>
    <property type="match status" value="1"/>
</dbReference>
<dbReference type="PANTHER" id="PTHR42880:SF1">
    <property type="entry name" value="ISOPROPYLMALATE_HOMOCITRATE_CITRAMALATE SYNTHASE FAMILY PROTEIN"/>
    <property type="match status" value="1"/>
</dbReference>
<dbReference type="InterPro" id="IPR000891">
    <property type="entry name" value="PYR_CT"/>
</dbReference>
<dbReference type="GO" id="GO:0004410">
    <property type="term" value="F:homocitrate synthase activity"/>
    <property type="evidence" value="ECO:0007669"/>
    <property type="project" value="UniProtKB-EC"/>
</dbReference>
<accession>A0A5N7MQB8</accession>
<dbReference type="EC" id="2.3.3.14" evidence="3"/>
<evidence type="ECO:0000256" key="6">
    <source>
        <dbReference type="ARBA" id="ARBA00048019"/>
    </source>
</evidence>
<comment type="similarity">
    <text evidence="2">Belongs to the alpha-IPM synthase/homocitrate synthase family.</text>
</comment>
<evidence type="ECO:0000256" key="2">
    <source>
        <dbReference type="ARBA" id="ARBA00006154"/>
    </source>
</evidence>
<evidence type="ECO:0000313" key="9">
    <source>
        <dbReference type="Proteomes" id="UP000403266"/>
    </source>
</evidence>
<comment type="function">
    <text evidence="1">This protein is a Fe-Mo-cofactor biosynthetic component.</text>
</comment>
<evidence type="ECO:0000256" key="1">
    <source>
        <dbReference type="ARBA" id="ARBA00003050"/>
    </source>
</evidence>
<dbReference type="Pfam" id="PF00682">
    <property type="entry name" value="HMGL-like"/>
    <property type="match status" value="1"/>
</dbReference>
<dbReference type="AlphaFoldDB" id="A0A5N7MQB8"/>
<evidence type="ECO:0000259" key="7">
    <source>
        <dbReference type="Pfam" id="PF00682"/>
    </source>
</evidence>
<evidence type="ECO:0000313" key="8">
    <source>
        <dbReference type="EMBL" id="MPR29211.1"/>
    </source>
</evidence>
<evidence type="ECO:0000256" key="4">
    <source>
        <dbReference type="ARBA" id="ARBA00020735"/>
    </source>
</evidence>
<comment type="catalytic activity">
    <reaction evidence="6">
        <text>acetyl-CoA + 2-oxoglutarate + H2O = (2R)-homocitrate + CoA + H(+)</text>
        <dbReference type="Rhea" id="RHEA:12929"/>
        <dbReference type="ChEBI" id="CHEBI:15377"/>
        <dbReference type="ChEBI" id="CHEBI:15378"/>
        <dbReference type="ChEBI" id="CHEBI:16810"/>
        <dbReference type="ChEBI" id="CHEBI:57287"/>
        <dbReference type="ChEBI" id="CHEBI:57288"/>
        <dbReference type="ChEBI" id="CHEBI:58884"/>
        <dbReference type="EC" id="2.3.3.14"/>
    </reaction>
</comment>
<organism evidence="8 9">
    <name type="scientific">Microvirga tunisiensis</name>
    <dbReference type="NCBI Taxonomy" id="2108360"/>
    <lineage>
        <taxon>Bacteria</taxon>
        <taxon>Pseudomonadati</taxon>
        <taxon>Pseudomonadota</taxon>
        <taxon>Alphaproteobacteria</taxon>
        <taxon>Hyphomicrobiales</taxon>
        <taxon>Methylobacteriaceae</taxon>
        <taxon>Microvirga</taxon>
    </lineage>
</organism>
<name>A0A5N7MQB8_9HYPH</name>
<dbReference type="InterPro" id="IPR013785">
    <property type="entry name" value="Aldolase_TIM"/>
</dbReference>
<gene>
    <name evidence="8" type="ORF">FS320_29955</name>
</gene>
<evidence type="ECO:0000256" key="5">
    <source>
        <dbReference type="ARBA" id="ARBA00022679"/>
    </source>
</evidence>
<keyword evidence="5" id="KW-0808">Transferase</keyword>
<sequence>MKLKLARSWCTICTISCVCTEKYPANPVLHDTKLLQRVTRQRFHATKTWCRMRSEDLNAAIESGIAAVNLSLPASDIQLTAKLGLDRAGALHVIEHMVGRAAACGFFVTVGCEDASRAARDHPARVIETAARAGASRVRLSGLVGVLDPFSTVEFAAQVADQSPVDLEFHGCSVSLRRTHPTSSFLRGRMQ</sequence>
<feature type="domain" description="Pyruvate carboxyltransferase" evidence="7">
    <location>
        <begin position="31"/>
        <end position="171"/>
    </location>
</feature>
<dbReference type="SUPFAM" id="SSF51569">
    <property type="entry name" value="Aldolase"/>
    <property type="match status" value="1"/>
</dbReference>
<comment type="caution">
    <text evidence="8">The sequence shown here is derived from an EMBL/GenBank/DDBJ whole genome shotgun (WGS) entry which is preliminary data.</text>
</comment>
<evidence type="ECO:0000256" key="3">
    <source>
        <dbReference type="ARBA" id="ARBA00012974"/>
    </source>
</evidence>
<dbReference type="Gene3D" id="3.20.20.70">
    <property type="entry name" value="Aldolase class I"/>
    <property type="match status" value="1"/>
</dbReference>
<dbReference type="EMBL" id="VOSK01000208">
    <property type="protein sequence ID" value="MPR29211.1"/>
    <property type="molecule type" value="Genomic_DNA"/>
</dbReference>
<proteinExistence type="inferred from homology"/>
<keyword evidence="9" id="KW-1185">Reference proteome</keyword>